<evidence type="ECO:0000313" key="1">
    <source>
        <dbReference type="EMBL" id="TYQ08687.1"/>
    </source>
</evidence>
<sequence length="102" mass="11764">MILEHALLQVDPALSEEFEKAFGTAKSIISAVPGFIRLHLSHCVESPQQYLLLVEWESLEAHTVGFRQSDGYQRWRELLHHFYDPFPVVEHYETVVEEGSPT</sequence>
<accession>A0A652YYK5</accession>
<dbReference type="InterPro" id="IPR011008">
    <property type="entry name" value="Dimeric_a/b-barrel"/>
</dbReference>
<dbReference type="GO" id="GO:0004497">
    <property type="term" value="F:monooxygenase activity"/>
    <property type="evidence" value="ECO:0007669"/>
    <property type="project" value="UniProtKB-KW"/>
</dbReference>
<dbReference type="SUPFAM" id="SSF54909">
    <property type="entry name" value="Dimeric alpha+beta barrel"/>
    <property type="match status" value="1"/>
</dbReference>
<dbReference type="PROSITE" id="PS51725">
    <property type="entry name" value="ABM"/>
    <property type="match status" value="1"/>
</dbReference>
<dbReference type="Pfam" id="PF03992">
    <property type="entry name" value="ABM"/>
    <property type="match status" value="1"/>
</dbReference>
<dbReference type="AlphaFoldDB" id="A0A652YYK5"/>
<proteinExistence type="predicted"/>
<gene>
    <name evidence="1" type="ORF">FNL38_1011062</name>
</gene>
<reference evidence="1" key="1">
    <citation type="submission" date="2019-07" db="EMBL/GenBank/DDBJ databases">
        <title>Genomic Encyclopedia of Type Strains, Phase IV (KMG-IV): sequencing the most valuable type-strain genomes for metagenomic binning, comparative biology and taxonomic classification.</title>
        <authorList>
            <person name="Goeker M."/>
        </authorList>
    </citation>
    <scope>NUCLEOTIDE SEQUENCE</scope>
    <source>
        <strain evidence="1">DSM 44596</strain>
    </source>
</reference>
<protein>
    <submittedName>
        <fullName evidence="1">Heme-degrading monooxygenase HmoA</fullName>
    </submittedName>
</protein>
<keyword evidence="1" id="KW-0560">Oxidoreductase</keyword>
<dbReference type="InterPro" id="IPR007138">
    <property type="entry name" value="ABM_dom"/>
</dbReference>
<name>A0A652YYK5_NOCGL</name>
<comment type="caution">
    <text evidence="1">The sequence shown here is derived from an EMBL/GenBank/DDBJ whole genome shotgun (WGS) entry which is preliminary data.</text>
</comment>
<dbReference type="Gene3D" id="3.30.70.100">
    <property type="match status" value="1"/>
</dbReference>
<keyword evidence="1" id="KW-0503">Monooxygenase</keyword>
<organism evidence="1">
    <name type="scientific">Nocardia globerula</name>
    <dbReference type="NCBI Taxonomy" id="1818"/>
    <lineage>
        <taxon>Bacteria</taxon>
        <taxon>Bacillati</taxon>
        <taxon>Actinomycetota</taxon>
        <taxon>Actinomycetes</taxon>
        <taxon>Mycobacteriales</taxon>
        <taxon>Nocardiaceae</taxon>
        <taxon>Nocardia</taxon>
    </lineage>
</organism>
<dbReference type="EMBL" id="VNIQ01000001">
    <property type="protein sequence ID" value="TYQ08687.1"/>
    <property type="molecule type" value="Genomic_DNA"/>
</dbReference>